<dbReference type="InterPro" id="IPR011004">
    <property type="entry name" value="Trimer_LpxA-like_sf"/>
</dbReference>
<evidence type="ECO:0000313" key="1">
    <source>
        <dbReference type="EMBL" id="QHT27019.1"/>
    </source>
</evidence>
<dbReference type="EMBL" id="MN739807">
    <property type="protein sequence ID" value="QHT27019.1"/>
    <property type="molecule type" value="Genomic_DNA"/>
</dbReference>
<dbReference type="Gene3D" id="2.160.10.10">
    <property type="entry name" value="Hexapeptide repeat proteins"/>
    <property type="match status" value="2"/>
</dbReference>
<organism evidence="1">
    <name type="scientific">viral metagenome</name>
    <dbReference type="NCBI Taxonomy" id="1070528"/>
    <lineage>
        <taxon>unclassified sequences</taxon>
        <taxon>metagenomes</taxon>
        <taxon>organismal metagenomes</taxon>
    </lineage>
</organism>
<proteinExistence type="predicted"/>
<dbReference type="SUPFAM" id="SSF51161">
    <property type="entry name" value="Trimeric LpxA-like enzymes"/>
    <property type="match status" value="2"/>
</dbReference>
<reference evidence="1" key="1">
    <citation type="journal article" date="2020" name="Nature">
        <title>Giant virus diversity and host interactions through global metagenomics.</title>
        <authorList>
            <person name="Schulz F."/>
            <person name="Roux S."/>
            <person name="Paez-Espino D."/>
            <person name="Jungbluth S."/>
            <person name="Walsh D.A."/>
            <person name="Denef V.J."/>
            <person name="McMahon K.D."/>
            <person name="Konstantinidis K.T."/>
            <person name="Eloe-Fadrosh E.A."/>
            <person name="Kyrpides N.C."/>
            <person name="Woyke T."/>
        </authorList>
    </citation>
    <scope>NUCLEOTIDE SEQUENCE</scope>
    <source>
        <strain evidence="1">GVMAG-M-3300023179-2</strain>
    </source>
</reference>
<dbReference type="InterPro" id="IPR013783">
    <property type="entry name" value="Ig-like_fold"/>
</dbReference>
<evidence type="ECO:0008006" key="2">
    <source>
        <dbReference type="Google" id="ProtNLM"/>
    </source>
</evidence>
<dbReference type="Gene3D" id="2.60.40.10">
    <property type="entry name" value="Immunoglobulins"/>
    <property type="match status" value="1"/>
</dbReference>
<name>A0A6C0EFI2_9ZZZZ</name>
<accession>A0A6C0EFI2</accession>
<sequence>MISSLSTDDRLTLMYKTMFGVNNIDNTSGNTTLQGNTNVALHLDVFKNGLFVNNTTILSSLYVSYNSYLQNDSTINSSLFISGNTILFNDSTIGSNLNINGNTIVNNNLNVNGNSILNNSVTVLSSLNISGNAVFNNNIITNNLSSINNYININSNTINIGSPSSKIQMIGSSLTIATNELDLSDRVLLLNINSDDIAPFDNGGSSGIEIIGQQGNGFIQTTPDGLKFQIKAPLDSNINYINTTQSSDESFSISGNATLYQSSTFCSNIYVSSYTTFEGNTLILSEFNVSGNSLLQGSSTVNGSLFVSGNTLLLGSTTFNSSLFINNMTNINGSTTIDSTLLISGNTNIGGQITILSFLNTAGNAIVYGNITVNSFLNVSGSTIFNGQTSILSSINIKDDTNIMQNSNIFGSINISGNTIINNTTTINSSLVVSGTTSLFGNITLGSNFSVYGNIINKMPEYQTNSQAKAGGIPLWGLYRTGGIVKICLDDVPPTINLSGPSTVSISLGNSYNDQGVIALDYENNILPVYMTYLGTGSTNIISSSILVTGTSTLVTGTSVLSSGNYTITYSATDNIGNIGNNYRNIIVFNPVPQPVYIFSGGTISSNYWCVTDKTQGQAWTGNDISRSVFIPSNYDWSKGLSLSFQINFSQFYHGLFSFRANHNTGSRGLFHLHNQDSSYIGNDINLVETRGLDLTGNNSFLFSFPNDGSFTVWKNGSIVYTAPTTANVLTTTTVGSDVFFGVSEIATNYLLSATLNNIKIWNQPMVWQNYLFTY</sequence>
<protein>
    <recommendedName>
        <fullName evidence="2">HYR domain-containing protein</fullName>
    </recommendedName>
</protein>
<dbReference type="AlphaFoldDB" id="A0A6C0EFI2"/>